<accession>A0AC34F908</accession>
<name>A0AC34F908_9BILA</name>
<evidence type="ECO:0000313" key="1">
    <source>
        <dbReference type="Proteomes" id="UP000887579"/>
    </source>
</evidence>
<proteinExistence type="predicted"/>
<organism evidence="1 2">
    <name type="scientific">Panagrolaimus sp. ES5</name>
    <dbReference type="NCBI Taxonomy" id="591445"/>
    <lineage>
        <taxon>Eukaryota</taxon>
        <taxon>Metazoa</taxon>
        <taxon>Ecdysozoa</taxon>
        <taxon>Nematoda</taxon>
        <taxon>Chromadorea</taxon>
        <taxon>Rhabditida</taxon>
        <taxon>Tylenchina</taxon>
        <taxon>Panagrolaimomorpha</taxon>
        <taxon>Panagrolaimoidea</taxon>
        <taxon>Panagrolaimidae</taxon>
        <taxon>Panagrolaimus</taxon>
    </lineage>
</organism>
<dbReference type="WBParaSite" id="ES5_v2.g13542.t1">
    <property type="protein sequence ID" value="ES5_v2.g13542.t1"/>
    <property type="gene ID" value="ES5_v2.g13542"/>
</dbReference>
<reference evidence="2" key="1">
    <citation type="submission" date="2022-11" db="UniProtKB">
        <authorList>
            <consortium name="WormBaseParasite"/>
        </authorList>
    </citation>
    <scope>IDENTIFICATION</scope>
</reference>
<evidence type="ECO:0000313" key="2">
    <source>
        <dbReference type="WBParaSite" id="ES5_v2.g13542.t1"/>
    </source>
</evidence>
<protein>
    <submittedName>
        <fullName evidence="2">Uncharacterized protein</fullName>
    </submittedName>
</protein>
<dbReference type="Proteomes" id="UP000887579">
    <property type="component" value="Unplaced"/>
</dbReference>
<sequence>MDPTNSNAVTHNTQVDNDEILNKKRHGVIHSLKAGIKDVVDKIRRSPNRERSRSPQEILEEIKPHFVKTLNRSEEGEELKKEFHQQINGTQVQDVRMVQNGAKVENQFTPKY</sequence>